<dbReference type="EMBL" id="QFFJ01000001">
    <property type="protein sequence ID" value="RBL91995.1"/>
    <property type="molecule type" value="Genomic_DNA"/>
</dbReference>
<proteinExistence type="predicted"/>
<name>A0A365Y299_9BACT</name>
<dbReference type="AlphaFoldDB" id="A0A365Y299"/>
<reference evidence="1 2" key="1">
    <citation type="submission" date="2018-05" db="EMBL/GenBank/DDBJ databases">
        <title>Chitinophaga sp. K3CV102501T nov., isolated from isolated from a monsoon evergreen broad-leaved forest soil.</title>
        <authorList>
            <person name="Lv Y."/>
        </authorList>
    </citation>
    <scope>NUCLEOTIDE SEQUENCE [LARGE SCALE GENOMIC DNA]</scope>
    <source>
        <strain evidence="1 2">GDMCC 1.1325</strain>
    </source>
</reference>
<organism evidence="1 2">
    <name type="scientific">Chitinophaga flava</name>
    <dbReference type="NCBI Taxonomy" id="2259036"/>
    <lineage>
        <taxon>Bacteria</taxon>
        <taxon>Pseudomonadati</taxon>
        <taxon>Bacteroidota</taxon>
        <taxon>Chitinophagia</taxon>
        <taxon>Chitinophagales</taxon>
        <taxon>Chitinophagaceae</taxon>
        <taxon>Chitinophaga</taxon>
    </lineage>
</organism>
<protein>
    <submittedName>
        <fullName evidence="1">Uncharacterized protein</fullName>
    </submittedName>
</protein>
<dbReference type="RefSeq" id="WP_113614597.1">
    <property type="nucleotide sequence ID" value="NZ_QFFJ01000001.1"/>
</dbReference>
<evidence type="ECO:0000313" key="1">
    <source>
        <dbReference type="EMBL" id="RBL91995.1"/>
    </source>
</evidence>
<accession>A0A365Y299</accession>
<comment type="caution">
    <text evidence="1">The sequence shown here is derived from an EMBL/GenBank/DDBJ whole genome shotgun (WGS) entry which is preliminary data.</text>
</comment>
<dbReference type="Proteomes" id="UP000253410">
    <property type="component" value="Unassembled WGS sequence"/>
</dbReference>
<gene>
    <name evidence="1" type="ORF">DF182_05190</name>
</gene>
<sequence>MKKIKIVFAALFAVVGIGGIYATIHERSANRMGTLFNWYTCNGYRTLPIFTFMATSDAQKYSGCLHEGN</sequence>
<keyword evidence="2" id="KW-1185">Reference proteome</keyword>
<evidence type="ECO:0000313" key="2">
    <source>
        <dbReference type="Proteomes" id="UP000253410"/>
    </source>
</evidence>